<comment type="caution">
    <text evidence="5">The sequence shown here is derived from an EMBL/GenBank/DDBJ whole genome shotgun (WGS) entry which is preliminary data.</text>
</comment>
<keyword evidence="6" id="KW-1185">Reference proteome</keyword>
<protein>
    <submittedName>
        <fullName evidence="5">Tyrosine-type recombinase/integrase</fullName>
    </submittedName>
</protein>
<dbReference type="InterPro" id="IPR002104">
    <property type="entry name" value="Integrase_catalytic"/>
</dbReference>
<dbReference type="InterPro" id="IPR050090">
    <property type="entry name" value="Tyrosine_recombinase_XerCD"/>
</dbReference>
<gene>
    <name evidence="5" type="ORF">ACEZDG_29325</name>
</gene>
<dbReference type="PROSITE" id="PS51898">
    <property type="entry name" value="TYR_RECOMBINASE"/>
    <property type="match status" value="1"/>
</dbReference>
<dbReference type="Proteomes" id="UP001592582">
    <property type="component" value="Unassembled WGS sequence"/>
</dbReference>
<dbReference type="PANTHER" id="PTHR30349:SF41">
    <property type="entry name" value="INTEGRASE_RECOMBINASE PROTEIN MJ0367-RELATED"/>
    <property type="match status" value="1"/>
</dbReference>
<evidence type="ECO:0000259" key="4">
    <source>
        <dbReference type="PROSITE" id="PS51898"/>
    </source>
</evidence>
<dbReference type="InterPro" id="IPR013762">
    <property type="entry name" value="Integrase-like_cat_sf"/>
</dbReference>
<reference evidence="5 6" key="1">
    <citation type="submission" date="2024-09" db="EMBL/GenBank/DDBJ databases">
        <authorList>
            <person name="Lee S.D."/>
        </authorList>
    </citation>
    <scope>NUCLEOTIDE SEQUENCE [LARGE SCALE GENOMIC DNA]</scope>
    <source>
        <strain evidence="5 6">N1-1</strain>
    </source>
</reference>
<accession>A0ABV6VI50</accession>
<feature type="domain" description="Tyr recombinase" evidence="4">
    <location>
        <begin position="129"/>
        <end position="322"/>
    </location>
</feature>
<keyword evidence="2" id="KW-0238">DNA-binding</keyword>
<dbReference type="RefSeq" id="WP_380515125.1">
    <property type="nucleotide sequence ID" value="NZ_JBHEZX010000016.1"/>
</dbReference>
<dbReference type="InterPro" id="IPR011010">
    <property type="entry name" value="DNA_brk_join_enz"/>
</dbReference>
<evidence type="ECO:0000313" key="6">
    <source>
        <dbReference type="Proteomes" id="UP001592582"/>
    </source>
</evidence>
<comment type="similarity">
    <text evidence="1">Belongs to the 'phage' integrase family.</text>
</comment>
<name>A0ABV6VI50_9ACTN</name>
<evidence type="ECO:0000256" key="2">
    <source>
        <dbReference type="ARBA" id="ARBA00023125"/>
    </source>
</evidence>
<proteinExistence type="inferred from homology"/>
<evidence type="ECO:0000313" key="5">
    <source>
        <dbReference type="EMBL" id="MFC1413373.1"/>
    </source>
</evidence>
<sequence>MDDKESILSDFVMHLRTTTNKRGRPFQRRTVNAYRSSVVALAKWLDSPTGGAGGDFLACDAATLNRFFRWYYVTHDVPKSHDGQGGYTGGTNTQQRNLAPFFQWLEDEYEHPSPWRDKTFQRYATPALGKPKTLTSDFVGDVLKVTGGGSPRVKDFETLRDFAILCVLTDGLRAEELLTLTLDSLHLAEGIVYVIPLKGQRNSTDLRPVPLQPRTVVALRRYLRARALHKAAASPHLWLGVRGQASIAYMALYRMVKRRAEQAGYNPAEVTPHSFCHTWCDSLLSSGVSGENVMAVRGWTSHRMLLRYGADQASNRAVAAVQKLGDRY</sequence>
<dbReference type="EMBL" id="JBHEZX010000016">
    <property type="protein sequence ID" value="MFC1413373.1"/>
    <property type="molecule type" value="Genomic_DNA"/>
</dbReference>
<organism evidence="5 6">
    <name type="scientific">Streptacidiphilus alkalitolerans</name>
    <dbReference type="NCBI Taxonomy" id="3342712"/>
    <lineage>
        <taxon>Bacteria</taxon>
        <taxon>Bacillati</taxon>
        <taxon>Actinomycetota</taxon>
        <taxon>Actinomycetes</taxon>
        <taxon>Kitasatosporales</taxon>
        <taxon>Streptomycetaceae</taxon>
        <taxon>Streptacidiphilus</taxon>
    </lineage>
</organism>
<evidence type="ECO:0000256" key="1">
    <source>
        <dbReference type="ARBA" id="ARBA00008857"/>
    </source>
</evidence>
<dbReference type="Pfam" id="PF00589">
    <property type="entry name" value="Phage_integrase"/>
    <property type="match status" value="1"/>
</dbReference>
<dbReference type="Gene3D" id="1.10.443.10">
    <property type="entry name" value="Intergrase catalytic core"/>
    <property type="match status" value="1"/>
</dbReference>
<dbReference type="CDD" id="cd00397">
    <property type="entry name" value="DNA_BRE_C"/>
    <property type="match status" value="1"/>
</dbReference>
<keyword evidence="3" id="KW-0233">DNA recombination</keyword>
<dbReference type="SUPFAM" id="SSF56349">
    <property type="entry name" value="DNA breaking-rejoining enzymes"/>
    <property type="match status" value="1"/>
</dbReference>
<evidence type="ECO:0000256" key="3">
    <source>
        <dbReference type="ARBA" id="ARBA00023172"/>
    </source>
</evidence>
<dbReference type="PANTHER" id="PTHR30349">
    <property type="entry name" value="PHAGE INTEGRASE-RELATED"/>
    <property type="match status" value="1"/>
</dbReference>